<dbReference type="OMA" id="ILAMQCE"/>
<sequence>ATQMLRYMVFFVTVALAVTQPHHQRHHVTPPLCFSIPPPALNPHLTNQTWRICGNFDHSTFKASVVPRHISFGKAVNITATFTLGVDILAMQCEWKLVLDGIILFSGYSADVCQRHFAHVKCPILKGDTVTLHATKGIPYVSLSKGMYAFEGTCFNQDKALIGSVNANFTWIY</sequence>
<dbReference type="AlphaFoldDB" id="A7RZ16"/>
<name>A7RZ16_NEMVE</name>
<evidence type="ECO:0000313" key="4">
    <source>
        <dbReference type="Proteomes" id="UP000001593"/>
    </source>
</evidence>
<dbReference type="GO" id="GO:0032934">
    <property type="term" value="F:sterol binding"/>
    <property type="evidence" value="ECO:0000318"/>
    <property type="project" value="GO_Central"/>
</dbReference>
<dbReference type="Proteomes" id="UP000001593">
    <property type="component" value="Unassembled WGS sequence"/>
</dbReference>
<feature type="domain" description="MD-2-related lipid-recognition" evidence="2">
    <location>
        <begin position="50"/>
        <end position="162"/>
    </location>
</feature>
<keyword evidence="4" id="KW-1185">Reference proteome</keyword>
<dbReference type="EMBL" id="DS469555">
    <property type="protein sequence ID" value="EDO43327.1"/>
    <property type="molecule type" value="Genomic_DNA"/>
</dbReference>
<evidence type="ECO:0000256" key="1">
    <source>
        <dbReference type="SAM" id="SignalP"/>
    </source>
</evidence>
<accession>A7RZ16</accession>
<dbReference type="SUPFAM" id="SSF81296">
    <property type="entry name" value="E set domains"/>
    <property type="match status" value="1"/>
</dbReference>
<dbReference type="InterPro" id="IPR003172">
    <property type="entry name" value="ML_dom"/>
</dbReference>
<proteinExistence type="predicted"/>
<protein>
    <recommendedName>
        <fullName evidence="2">MD-2-related lipid-recognition domain-containing protein</fullName>
    </recommendedName>
</protein>
<evidence type="ECO:0000259" key="2">
    <source>
        <dbReference type="Pfam" id="PF02221"/>
    </source>
</evidence>
<dbReference type="InterPro" id="IPR014756">
    <property type="entry name" value="Ig_E-set"/>
</dbReference>
<organism evidence="3 4">
    <name type="scientific">Nematostella vectensis</name>
    <name type="common">Starlet sea anemone</name>
    <dbReference type="NCBI Taxonomy" id="45351"/>
    <lineage>
        <taxon>Eukaryota</taxon>
        <taxon>Metazoa</taxon>
        <taxon>Cnidaria</taxon>
        <taxon>Anthozoa</taxon>
        <taxon>Hexacorallia</taxon>
        <taxon>Actiniaria</taxon>
        <taxon>Edwardsiidae</taxon>
        <taxon>Nematostella</taxon>
    </lineage>
</organism>
<dbReference type="InParanoid" id="A7RZ16"/>
<dbReference type="Pfam" id="PF02221">
    <property type="entry name" value="E1_DerP2_DerF2"/>
    <property type="match status" value="1"/>
</dbReference>
<gene>
    <name evidence="3" type="ORF">NEMVEDRAFT_v1g232474</name>
</gene>
<evidence type="ECO:0000313" key="3">
    <source>
        <dbReference type="EMBL" id="EDO43327.1"/>
    </source>
</evidence>
<feature type="non-terminal residue" evidence="3">
    <location>
        <position position="173"/>
    </location>
</feature>
<reference evidence="3 4" key="1">
    <citation type="journal article" date="2007" name="Science">
        <title>Sea anemone genome reveals ancestral eumetazoan gene repertoire and genomic organization.</title>
        <authorList>
            <person name="Putnam N.H."/>
            <person name="Srivastava M."/>
            <person name="Hellsten U."/>
            <person name="Dirks B."/>
            <person name="Chapman J."/>
            <person name="Salamov A."/>
            <person name="Terry A."/>
            <person name="Shapiro H."/>
            <person name="Lindquist E."/>
            <person name="Kapitonov V.V."/>
            <person name="Jurka J."/>
            <person name="Genikhovich G."/>
            <person name="Grigoriev I.V."/>
            <person name="Lucas S.M."/>
            <person name="Steele R.E."/>
            <person name="Finnerty J.R."/>
            <person name="Technau U."/>
            <person name="Martindale M.Q."/>
            <person name="Rokhsar D.S."/>
        </authorList>
    </citation>
    <scope>NUCLEOTIDE SEQUENCE [LARGE SCALE GENOMIC DNA]</scope>
    <source>
        <strain evidence="4">CH2 X CH6</strain>
    </source>
</reference>
<feature type="chain" id="PRO_5002714623" description="MD-2-related lipid-recognition domain-containing protein" evidence="1">
    <location>
        <begin position="20"/>
        <end position="173"/>
    </location>
</feature>
<dbReference type="KEGG" id="nve:5515213"/>
<keyword evidence="1" id="KW-0732">Signal</keyword>
<dbReference type="Gene3D" id="2.60.40.770">
    <property type="match status" value="1"/>
</dbReference>
<feature type="signal peptide" evidence="1">
    <location>
        <begin position="1"/>
        <end position="19"/>
    </location>
</feature>
<dbReference type="HOGENOM" id="CLU_1551504_0_0_1"/>
<dbReference type="GO" id="GO:0015918">
    <property type="term" value="P:sterol transport"/>
    <property type="evidence" value="ECO:0000318"/>
    <property type="project" value="GO_Central"/>
</dbReference>